<accession>A0A4Q8AE61</accession>
<dbReference type="InterPro" id="IPR039793">
    <property type="entry name" value="UROS/Hem4"/>
</dbReference>
<dbReference type="PANTHER" id="PTHR40082:SF1">
    <property type="entry name" value="BLR5956 PROTEIN"/>
    <property type="match status" value="1"/>
</dbReference>
<dbReference type="GO" id="GO:0003677">
    <property type="term" value="F:DNA binding"/>
    <property type="evidence" value="ECO:0007669"/>
    <property type="project" value="UniProtKB-KW"/>
</dbReference>
<feature type="domain" description="OmpR/PhoB-type" evidence="3">
    <location>
        <begin position="329"/>
        <end position="399"/>
    </location>
</feature>
<dbReference type="InterPro" id="IPR016032">
    <property type="entry name" value="Sig_transdc_resp-reg_C-effctor"/>
</dbReference>
<dbReference type="InterPro" id="IPR001867">
    <property type="entry name" value="OmpR/PhoB-type_DNA-bd"/>
</dbReference>
<dbReference type="PANTHER" id="PTHR40082">
    <property type="entry name" value="BLR5956 PROTEIN"/>
    <property type="match status" value="1"/>
</dbReference>
<evidence type="ECO:0000256" key="2">
    <source>
        <dbReference type="SAM" id="MobiDB-lite"/>
    </source>
</evidence>
<dbReference type="NCBIfam" id="NF005568">
    <property type="entry name" value="PRK07239.1"/>
    <property type="match status" value="1"/>
</dbReference>
<evidence type="ECO:0000259" key="3">
    <source>
        <dbReference type="SMART" id="SM00862"/>
    </source>
</evidence>
<dbReference type="CDD" id="cd06578">
    <property type="entry name" value="HemD"/>
    <property type="match status" value="1"/>
</dbReference>
<dbReference type="GO" id="GO:0006780">
    <property type="term" value="P:uroporphyrinogen III biosynthetic process"/>
    <property type="evidence" value="ECO:0007669"/>
    <property type="project" value="InterPro"/>
</dbReference>
<dbReference type="InterPro" id="IPR036388">
    <property type="entry name" value="WH-like_DNA-bd_sf"/>
</dbReference>
<feature type="region of interest" description="Disordered" evidence="2">
    <location>
        <begin position="1"/>
        <end position="38"/>
    </location>
</feature>
<dbReference type="GO" id="GO:0006355">
    <property type="term" value="P:regulation of DNA-templated transcription"/>
    <property type="evidence" value="ECO:0007669"/>
    <property type="project" value="InterPro"/>
</dbReference>
<dbReference type="Gene3D" id="1.10.10.10">
    <property type="entry name" value="Winged helix-like DNA-binding domain superfamily/Winged helix DNA-binding domain"/>
    <property type="match status" value="1"/>
</dbReference>
<protein>
    <submittedName>
        <fullName evidence="4">Uroporphyrinogen-III synthase</fullName>
    </submittedName>
</protein>
<evidence type="ECO:0000256" key="1">
    <source>
        <dbReference type="ARBA" id="ARBA00023125"/>
    </source>
</evidence>
<dbReference type="Pfam" id="PF00486">
    <property type="entry name" value="Trans_reg_C"/>
    <property type="match status" value="1"/>
</dbReference>
<keyword evidence="1" id="KW-0238">DNA-binding</keyword>
<dbReference type="GO" id="GO:0004852">
    <property type="term" value="F:uroporphyrinogen-III synthase activity"/>
    <property type="evidence" value="ECO:0007669"/>
    <property type="project" value="InterPro"/>
</dbReference>
<dbReference type="AlphaFoldDB" id="A0A4Q8AE61"/>
<dbReference type="SMART" id="SM00862">
    <property type="entry name" value="Trans_reg_C"/>
    <property type="match status" value="1"/>
</dbReference>
<evidence type="ECO:0000313" key="4">
    <source>
        <dbReference type="EMBL" id="RZU62560.1"/>
    </source>
</evidence>
<proteinExistence type="predicted"/>
<dbReference type="SUPFAM" id="SSF46894">
    <property type="entry name" value="C-terminal effector domain of the bipartite response regulators"/>
    <property type="match status" value="1"/>
</dbReference>
<gene>
    <name evidence="4" type="ORF">EV380_2158</name>
</gene>
<dbReference type="Pfam" id="PF02602">
    <property type="entry name" value="HEM4"/>
    <property type="match status" value="1"/>
</dbReference>
<dbReference type="InterPro" id="IPR036108">
    <property type="entry name" value="4pyrrol_syn_uPrphyn_synt_sf"/>
</dbReference>
<evidence type="ECO:0000313" key="5">
    <source>
        <dbReference type="Proteomes" id="UP000292685"/>
    </source>
</evidence>
<name>A0A4Q8AE61_9MICC</name>
<dbReference type="InterPro" id="IPR003754">
    <property type="entry name" value="4pyrrol_synth_uPrphyn_synth"/>
</dbReference>
<sequence>MTDKSEQAGQAAGGSPGADGSACSPAKPDDAAIPETAGGSLTGFRIGVTSDRRSADLIDALERRGAEVLHAPVLKIAPIAEDAELVRETRELIAARPDYLLVTTAYGMRRWVESADAHGQGEALTEVLENASIYVRGPKARGAVRAAGFTDDGISEDERTSTLVDSVLETGVDGCTVAIQMHGHADLDDIARLEAAGATVITVSPYRWVVPEGSAEKVEKLIDAVVSGGLDVVTFTAAPAVDALWSAAHERGRYWELVQAFQTNVVAATVGPVTAQPLQDVGIDPLVPERFRMGAMIRQIVEYLSDRGTQRCTTAFGELSIRGSQVTLGKESAELGPSQLALFRAIADAEGAVLSRADLIEILPEGQGDHALDMAVSRLRQSLPNAKLVATVIKRGYRLNV</sequence>
<keyword evidence="5" id="KW-1185">Reference proteome</keyword>
<dbReference type="EMBL" id="SHLA01000001">
    <property type="protein sequence ID" value="RZU62560.1"/>
    <property type="molecule type" value="Genomic_DNA"/>
</dbReference>
<dbReference type="SUPFAM" id="SSF69618">
    <property type="entry name" value="HemD-like"/>
    <property type="match status" value="1"/>
</dbReference>
<dbReference type="Proteomes" id="UP000292685">
    <property type="component" value="Unassembled WGS sequence"/>
</dbReference>
<reference evidence="4 5" key="1">
    <citation type="submission" date="2019-02" db="EMBL/GenBank/DDBJ databases">
        <title>Sequencing the genomes of 1000 actinobacteria strains.</title>
        <authorList>
            <person name="Klenk H.-P."/>
        </authorList>
    </citation>
    <scope>NUCLEOTIDE SEQUENCE [LARGE SCALE GENOMIC DNA]</scope>
    <source>
        <strain evidence="4 5">DSM 17364</strain>
    </source>
</reference>
<dbReference type="GO" id="GO:0000160">
    <property type="term" value="P:phosphorelay signal transduction system"/>
    <property type="evidence" value="ECO:0007669"/>
    <property type="project" value="InterPro"/>
</dbReference>
<dbReference type="Gene3D" id="3.40.50.10090">
    <property type="match status" value="2"/>
</dbReference>
<organism evidence="4 5">
    <name type="scientific">Zhihengliuella halotolerans</name>
    <dbReference type="NCBI Taxonomy" id="370736"/>
    <lineage>
        <taxon>Bacteria</taxon>
        <taxon>Bacillati</taxon>
        <taxon>Actinomycetota</taxon>
        <taxon>Actinomycetes</taxon>
        <taxon>Micrococcales</taxon>
        <taxon>Micrococcaceae</taxon>
        <taxon>Zhihengliuella</taxon>
    </lineage>
</organism>
<comment type="caution">
    <text evidence="4">The sequence shown here is derived from an EMBL/GenBank/DDBJ whole genome shotgun (WGS) entry which is preliminary data.</text>
</comment>